<keyword evidence="1" id="KW-0677">Repeat</keyword>
<evidence type="ECO:0000256" key="1">
    <source>
        <dbReference type="ARBA" id="ARBA00022737"/>
    </source>
</evidence>
<dbReference type="SUPFAM" id="SSF52540">
    <property type="entry name" value="P-loop containing nucleoside triphosphate hydrolases"/>
    <property type="match status" value="1"/>
</dbReference>
<dbReference type="EMBL" id="JARIHO010000106">
    <property type="protein sequence ID" value="KAJ7303485.1"/>
    <property type="molecule type" value="Genomic_DNA"/>
</dbReference>
<reference evidence="4" key="1">
    <citation type="submission" date="2023-03" db="EMBL/GenBank/DDBJ databases">
        <title>Massive genome expansion in bonnet fungi (Mycena s.s.) driven by repeated elements and novel gene families across ecological guilds.</title>
        <authorList>
            <consortium name="Lawrence Berkeley National Laboratory"/>
            <person name="Harder C.B."/>
            <person name="Miyauchi S."/>
            <person name="Viragh M."/>
            <person name="Kuo A."/>
            <person name="Thoen E."/>
            <person name="Andreopoulos B."/>
            <person name="Lu D."/>
            <person name="Skrede I."/>
            <person name="Drula E."/>
            <person name="Henrissat B."/>
            <person name="Morin E."/>
            <person name="Kohler A."/>
            <person name="Barry K."/>
            <person name="LaButti K."/>
            <person name="Morin E."/>
            <person name="Salamov A."/>
            <person name="Lipzen A."/>
            <person name="Mereny Z."/>
            <person name="Hegedus B."/>
            <person name="Baldrian P."/>
            <person name="Stursova M."/>
            <person name="Weitz H."/>
            <person name="Taylor A."/>
            <person name="Grigoriev I.V."/>
            <person name="Nagy L.G."/>
            <person name="Martin F."/>
            <person name="Kauserud H."/>
        </authorList>
    </citation>
    <scope>NUCLEOTIDE SEQUENCE</scope>
    <source>
        <strain evidence="4">CBHHK002</strain>
    </source>
</reference>
<evidence type="ECO:0000256" key="2">
    <source>
        <dbReference type="SAM" id="MobiDB-lite"/>
    </source>
</evidence>
<organism evidence="4 5">
    <name type="scientific">Mycena albidolilacea</name>
    <dbReference type="NCBI Taxonomy" id="1033008"/>
    <lineage>
        <taxon>Eukaryota</taxon>
        <taxon>Fungi</taxon>
        <taxon>Dikarya</taxon>
        <taxon>Basidiomycota</taxon>
        <taxon>Agaricomycotina</taxon>
        <taxon>Agaricomycetes</taxon>
        <taxon>Agaricomycetidae</taxon>
        <taxon>Agaricales</taxon>
        <taxon>Marasmiineae</taxon>
        <taxon>Mycenaceae</taxon>
        <taxon>Mycena</taxon>
    </lineage>
</organism>
<dbReference type="InterPro" id="IPR056884">
    <property type="entry name" value="NPHP3-like_N"/>
</dbReference>
<evidence type="ECO:0000259" key="3">
    <source>
        <dbReference type="Pfam" id="PF24883"/>
    </source>
</evidence>
<accession>A0AAD6Z1L8</accession>
<keyword evidence="5" id="KW-1185">Reference proteome</keyword>
<name>A0AAD6Z1L8_9AGAR</name>
<comment type="caution">
    <text evidence="4">The sequence shown here is derived from an EMBL/GenBank/DDBJ whole genome shotgun (WGS) entry which is preliminary data.</text>
</comment>
<gene>
    <name evidence="4" type="ORF">DFH08DRAFT_1089454</name>
</gene>
<evidence type="ECO:0000313" key="5">
    <source>
        <dbReference type="Proteomes" id="UP001218218"/>
    </source>
</evidence>
<evidence type="ECO:0000313" key="4">
    <source>
        <dbReference type="EMBL" id="KAJ7303485.1"/>
    </source>
</evidence>
<dbReference type="InterPro" id="IPR027417">
    <property type="entry name" value="P-loop_NTPase"/>
</dbReference>
<feature type="region of interest" description="Disordered" evidence="2">
    <location>
        <begin position="1"/>
        <end position="44"/>
    </location>
</feature>
<feature type="domain" description="Nephrocystin 3-like N-terminal" evidence="3">
    <location>
        <begin position="109"/>
        <end position="263"/>
    </location>
</feature>
<dbReference type="Proteomes" id="UP001218218">
    <property type="component" value="Unassembled WGS sequence"/>
</dbReference>
<dbReference type="PANTHER" id="PTHR10039">
    <property type="entry name" value="AMELOGENIN"/>
    <property type="match status" value="1"/>
</dbReference>
<proteinExistence type="predicted"/>
<sequence length="596" mass="66436">MFPQVGGRLGQTMNNHIGGGTGGSGGEGSGTGTGGGGGDGMGPNLSFDISTTNFTMNNLSNKLYGPGERGIDILHRAVASAALHDSVESFPQPKCHPETRTEMLNDLGEWATRSTTEPHITWLYGPAGAGKSAIMQTLARQLQDAKRLGGCFFFKRGHATCGSGRTLFATIAYQLALNVSWLKTPIGQIVEDDPSIVVRSIETQMERLIAEPCRPHADREVVNILIDGLDECEGHDIQEEILRVVWDSSSKCPIPLRFIVASRPEPHIRDVLDSPFYLHRAFNVEQSFNEVRKYLRYEFLRIHRKHRTMANILLPWPSRDVLEQLVHKSSGYFIYASTIINFIDEKNYRPTQRLAMIQNAKSTDSGSAFEALDQLYMTILISAPRQSELVPILCAIVNFDMDAGTVDQAFGLTEGEARLLLRGLHSVLQIPQYDDEKISSHHASFLDFLDNPSRSHNFCVGTFHRRIDLARSLLQFCVNHSQEPRELNMRGFRLINYSVIPFIASLPPSPEVAELFPLIGSLNPDYIFDHKPSDFEPGLGPMLSWFRLQFGSLDCGARWNRTKIFCRCRGAAACCGNVQRQSAELIISDWLPGQSR</sequence>
<dbReference type="AlphaFoldDB" id="A0AAD6Z1L8"/>
<dbReference type="PANTHER" id="PTHR10039:SF17">
    <property type="entry name" value="FUNGAL STAND N-TERMINAL GOODBYE DOMAIN-CONTAINING PROTEIN-RELATED"/>
    <property type="match status" value="1"/>
</dbReference>
<protein>
    <recommendedName>
        <fullName evidence="3">Nephrocystin 3-like N-terminal domain-containing protein</fullName>
    </recommendedName>
</protein>
<dbReference type="Pfam" id="PF24883">
    <property type="entry name" value="NPHP3_N"/>
    <property type="match status" value="1"/>
</dbReference>
<dbReference type="Gene3D" id="3.40.50.300">
    <property type="entry name" value="P-loop containing nucleotide triphosphate hydrolases"/>
    <property type="match status" value="1"/>
</dbReference>
<feature type="compositionally biased region" description="Gly residues" evidence="2">
    <location>
        <begin position="17"/>
        <end position="41"/>
    </location>
</feature>